<dbReference type="EnsemblMetazoa" id="ADIR014049-RA">
    <property type="protein sequence ID" value="ADIR014049-PA"/>
    <property type="gene ID" value="ADIR014049"/>
</dbReference>
<dbReference type="Gene3D" id="1.10.238.20">
    <property type="entry name" value="Pheromone/general odorant binding protein domain"/>
    <property type="match status" value="2"/>
</dbReference>
<comment type="subcellular location">
    <subcellularLocation>
        <location evidence="1">Secreted</location>
    </subcellularLocation>
</comment>
<dbReference type="Proteomes" id="UP000075884">
    <property type="component" value="Unassembled WGS sequence"/>
</dbReference>
<feature type="chain" id="PRO_5008130567" evidence="4">
    <location>
        <begin position="27"/>
        <end position="349"/>
    </location>
</feature>
<evidence type="ECO:0000256" key="3">
    <source>
        <dbReference type="ARBA" id="ARBA00022525"/>
    </source>
</evidence>
<evidence type="ECO:0000313" key="5">
    <source>
        <dbReference type="EnsemblMetazoa" id="ADIR014049-PA"/>
    </source>
</evidence>
<organism evidence="5 6">
    <name type="scientific">Anopheles dirus</name>
    <dbReference type="NCBI Taxonomy" id="7168"/>
    <lineage>
        <taxon>Eukaryota</taxon>
        <taxon>Metazoa</taxon>
        <taxon>Ecdysozoa</taxon>
        <taxon>Arthropoda</taxon>
        <taxon>Hexapoda</taxon>
        <taxon>Insecta</taxon>
        <taxon>Pterygota</taxon>
        <taxon>Neoptera</taxon>
        <taxon>Endopterygota</taxon>
        <taxon>Diptera</taxon>
        <taxon>Nematocera</taxon>
        <taxon>Culicoidea</taxon>
        <taxon>Culicidae</taxon>
        <taxon>Anophelinae</taxon>
        <taxon>Anopheles</taxon>
    </lineage>
</organism>
<evidence type="ECO:0000256" key="1">
    <source>
        <dbReference type="ARBA" id="ARBA00004613"/>
    </source>
</evidence>
<dbReference type="AlphaFoldDB" id="A0A182NVV7"/>
<evidence type="ECO:0000313" key="6">
    <source>
        <dbReference type="Proteomes" id="UP000075884"/>
    </source>
</evidence>
<accession>A0A182NVV7</accession>
<dbReference type="GO" id="GO:0005549">
    <property type="term" value="F:odorant binding"/>
    <property type="evidence" value="ECO:0007669"/>
    <property type="project" value="InterPro"/>
</dbReference>
<evidence type="ECO:0000256" key="4">
    <source>
        <dbReference type="SAM" id="SignalP"/>
    </source>
</evidence>
<dbReference type="InterPro" id="IPR036728">
    <property type="entry name" value="PBP_GOBP_sf"/>
</dbReference>
<protein>
    <submittedName>
        <fullName evidence="5">Uncharacterized protein</fullName>
    </submittedName>
</protein>
<keyword evidence="3" id="KW-0964">Secreted</keyword>
<dbReference type="VEuPathDB" id="VectorBase:ADIR014049"/>
<proteinExistence type="inferred from homology"/>
<feature type="signal peptide" evidence="4">
    <location>
        <begin position="1"/>
        <end position="26"/>
    </location>
</feature>
<dbReference type="GO" id="GO:0005576">
    <property type="term" value="C:extracellular region"/>
    <property type="evidence" value="ECO:0007669"/>
    <property type="project" value="UniProtKB-SubCell"/>
</dbReference>
<comment type="similarity">
    <text evidence="2">Belongs to the PBP/GOBP family.</text>
</comment>
<name>A0A182NVV7_9DIPT</name>
<sequence>MQFVVRFAHLTSFWVLLRLQFLLLSAAPLISPEALSPDDTLFAHLRCFELFASKQSTDRARDAAEWLGCSEHYLHQTERTPPFVRCVLTRLRFYDAQNERFNVSVIASQYGVYKRWITLDMEEIESFINDTSRVEKLDGSRDEAIYDAFAALFHSHSNAFFQLFLRDTSVLQNMYDDKTISVRKPNQTMVQFCELQMSVELWTDICLLRVYEISNHTQAMERHITCIFRGFHYLDADGFIDVNEITFDYEHTGSLSEDTKDNIQQCATNSSRYYPIPKRSLAMYRCLLTGSEREAFKEAFDFREIRSGNQMFTIENLPYDRVDVKQQIQALDKQHCNDRRHPTGMPTLD</sequence>
<dbReference type="STRING" id="7168.A0A182NVV7"/>
<keyword evidence="6" id="KW-1185">Reference proteome</keyword>
<keyword evidence="4" id="KW-0732">Signal</keyword>
<dbReference type="SUPFAM" id="SSF47565">
    <property type="entry name" value="Insect pheromone/odorant-binding proteins"/>
    <property type="match status" value="1"/>
</dbReference>
<reference evidence="6" key="1">
    <citation type="submission" date="2013-03" db="EMBL/GenBank/DDBJ databases">
        <title>The Genome Sequence of Anopheles dirus WRAIR2.</title>
        <authorList>
            <consortium name="The Broad Institute Genomics Platform"/>
            <person name="Neafsey D.E."/>
            <person name="Walton C."/>
            <person name="Walker B."/>
            <person name="Young S.K."/>
            <person name="Zeng Q."/>
            <person name="Gargeya S."/>
            <person name="Fitzgerald M."/>
            <person name="Haas B."/>
            <person name="Abouelleil A."/>
            <person name="Allen A.W."/>
            <person name="Alvarado L."/>
            <person name="Arachchi H.M."/>
            <person name="Berlin A.M."/>
            <person name="Chapman S.B."/>
            <person name="Gainer-Dewar J."/>
            <person name="Goldberg J."/>
            <person name="Griggs A."/>
            <person name="Gujja S."/>
            <person name="Hansen M."/>
            <person name="Howarth C."/>
            <person name="Imamovic A."/>
            <person name="Ireland A."/>
            <person name="Larimer J."/>
            <person name="McCowan C."/>
            <person name="Murphy C."/>
            <person name="Pearson M."/>
            <person name="Poon T.W."/>
            <person name="Priest M."/>
            <person name="Roberts A."/>
            <person name="Saif S."/>
            <person name="Shea T."/>
            <person name="Sisk P."/>
            <person name="Sykes S."/>
            <person name="Wortman J."/>
            <person name="Nusbaum C."/>
            <person name="Birren B."/>
        </authorList>
    </citation>
    <scope>NUCLEOTIDE SEQUENCE [LARGE SCALE GENOMIC DNA]</scope>
    <source>
        <strain evidence="6">WRAIR2</strain>
    </source>
</reference>
<reference evidence="5" key="2">
    <citation type="submission" date="2020-05" db="UniProtKB">
        <authorList>
            <consortium name="EnsemblMetazoa"/>
        </authorList>
    </citation>
    <scope>IDENTIFICATION</scope>
    <source>
        <strain evidence="5">WRAIR2</strain>
    </source>
</reference>
<evidence type="ECO:0000256" key="2">
    <source>
        <dbReference type="ARBA" id="ARBA00008098"/>
    </source>
</evidence>